<evidence type="ECO:0000256" key="1">
    <source>
        <dbReference type="ARBA" id="ARBA00004273"/>
    </source>
</evidence>
<evidence type="ECO:0000256" key="4">
    <source>
        <dbReference type="ARBA" id="ARBA00023136"/>
    </source>
</evidence>
<comment type="caution">
    <text evidence="6">The sequence shown here is derived from an EMBL/GenBank/DDBJ whole genome shotgun (WGS) entry which is preliminary data.</text>
</comment>
<evidence type="ECO:0000256" key="5">
    <source>
        <dbReference type="SAM" id="MobiDB-lite"/>
    </source>
</evidence>
<feature type="region of interest" description="Disordered" evidence="5">
    <location>
        <begin position="115"/>
        <end position="134"/>
    </location>
</feature>
<dbReference type="InterPro" id="IPR039800">
    <property type="entry name" value="MICU1/2/3"/>
</dbReference>
<dbReference type="GO" id="GO:0005509">
    <property type="term" value="F:calcium ion binding"/>
    <property type="evidence" value="ECO:0007669"/>
    <property type="project" value="InterPro"/>
</dbReference>
<gene>
    <name evidence="6" type="ORF">RJ640_002935</name>
</gene>
<dbReference type="GO" id="GO:1990246">
    <property type="term" value="C:uniplex complex"/>
    <property type="evidence" value="ECO:0007669"/>
    <property type="project" value="TreeGrafter"/>
</dbReference>
<evidence type="ECO:0008006" key="8">
    <source>
        <dbReference type="Google" id="ProtNLM"/>
    </source>
</evidence>
<dbReference type="Proteomes" id="UP001187471">
    <property type="component" value="Unassembled WGS sequence"/>
</dbReference>
<name>A0AA88UA21_9ASTE</name>
<dbReference type="GO" id="GO:0036444">
    <property type="term" value="P:calcium import into the mitochondrion"/>
    <property type="evidence" value="ECO:0007669"/>
    <property type="project" value="TreeGrafter"/>
</dbReference>
<comment type="subcellular location">
    <subcellularLocation>
        <location evidence="1">Mitochondrion inner membrane</location>
    </subcellularLocation>
</comment>
<keyword evidence="7" id="KW-1185">Reference proteome</keyword>
<evidence type="ECO:0000256" key="2">
    <source>
        <dbReference type="ARBA" id="ARBA00022723"/>
    </source>
</evidence>
<sequence>MLEDMYKYVNWRFTRRKYRAIEEAKVLEYFASLKSPTGERFMTPADLMRAVVSVFPPSEANCARDGYLKGESVPGELRCSSFKVHLFVTLLSIPESSFSVGFKMFDLDNNGNVSCNEKATPSEQSSKPYGDDSK</sequence>
<dbReference type="SUPFAM" id="SSF47473">
    <property type="entry name" value="EF-hand"/>
    <property type="match status" value="1"/>
</dbReference>
<dbReference type="EMBL" id="JAVXUO010002072">
    <property type="protein sequence ID" value="KAK2976485.1"/>
    <property type="molecule type" value="Genomic_DNA"/>
</dbReference>
<dbReference type="InterPro" id="IPR011992">
    <property type="entry name" value="EF-hand-dom_pair"/>
</dbReference>
<protein>
    <recommendedName>
        <fullName evidence="8">EF-hand domain-containing protein</fullName>
    </recommendedName>
</protein>
<feature type="compositionally biased region" description="Polar residues" evidence="5">
    <location>
        <begin position="115"/>
        <end position="127"/>
    </location>
</feature>
<reference evidence="6" key="1">
    <citation type="submission" date="2022-12" db="EMBL/GenBank/DDBJ databases">
        <title>Draft genome assemblies for two species of Escallonia (Escalloniales).</title>
        <authorList>
            <person name="Chanderbali A."/>
            <person name="Dervinis C."/>
            <person name="Anghel I."/>
            <person name="Soltis D."/>
            <person name="Soltis P."/>
            <person name="Zapata F."/>
        </authorList>
    </citation>
    <scope>NUCLEOTIDE SEQUENCE</scope>
    <source>
        <strain evidence="6">UCBG92.1500</strain>
        <tissue evidence="6">Leaf</tissue>
    </source>
</reference>
<keyword evidence="3" id="KW-0677">Repeat</keyword>
<evidence type="ECO:0000256" key="3">
    <source>
        <dbReference type="ARBA" id="ARBA00022737"/>
    </source>
</evidence>
<keyword evidence="2" id="KW-0479">Metal-binding</keyword>
<dbReference type="PANTHER" id="PTHR12294:SF1">
    <property type="entry name" value="CALCIUM UPTAKE PROTEIN 1, MITOCHONDRIAL"/>
    <property type="match status" value="1"/>
</dbReference>
<dbReference type="PANTHER" id="PTHR12294">
    <property type="entry name" value="EF HAND DOMAIN FAMILY A1,A2-RELATED"/>
    <property type="match status" value="1"/>
</dbReference>
<dbReference type="AlphaFoldDB" id="A0AA88UA21"/>
<evidence type="ECO:0000313" key="7">
    <source>
        <dbReference type="Proteomes" id="UP001187471"/>
    </source>
</evidence>
<evidence type="ECO:0000313" key="6">
    <source>
        <dbReference type="EMBL" id="KAK2976485.1"/>
    </source>
</evidence>
<dbReference type="GO" id="GO:0051560">
    <property type="term" value="P:mitochondrial calcium ion homeostasis"/>
    <property type="evidence" value="ECO:0007669"/>
    <property type="project" value="TreeGrafter"/>
</dbReference>
<accession>A0AA88UA21</accession>
<organism evidence="6 7">
    <name type="scientific">Escallonia rubra</name>
    <dbReference type="NCBI Taxonomy" id="112253"/>
    <lineage>
        <taxon>Eukaryota</taxon>
        <taxon>Viridiplantae</taxon>
        <taxon>Streptophyta</taxon>
        <taxon>Embryophyta</taxon>
        <taxon>Tracheophyta</taxon>
        <taxon>Spermatophyta</taxon>
        <taxon>Magnoliopsida</taxon>
        <taxon>eudicotyledons</taxon>
        <taxon>Gunneridae</taxon>
        <taxon>Pentapetalae</taxon>
        <taxon>asterids</taxon>
        <taxon>campanulids</taxon>
        <taxon>Escalloniales</taxon>
        <taxon>Escalloniaceae</taxon>
        <taxon>Escallonia</taxon>
    </lineage>
</organism>
<keyword evidence="4" id="KW-0472">Membrane</keyword>
<proteinExistence type="predicted"/>